<gene>
    <name evidence="2" type="ORF">GGX14DRAFT_398400</name>
</gene>
<keyword evidence="3" id="KW-1185">Reference proteome</keyword>
<protein>
    <submittedName>
        <fullName evidence="2">Uncharacterized protein</fullName>
    </submittedName>
</protein>
<evidence type="ECO:0000256" key="1">
    <source>
        <dbReference type="SAM" id="MobiDB-lite"/>
    </source>
</evidence>
<name>A0AAD6VAC4_9AGAR</name>
<feature type="compositionally biased region" description="Acidic residues" evidence="1">
    <location>
        <begin position="40"/>
        <end position="54"/>
    </location>
</feature>
<feature type="region of interest" description="Disordered" evidence="1">
    <location>
        <begin position="29"/>
        <end position="54"/>
    </location>
</feature>
<proteinExistence type="predicted"/>
<evidence type="ECO:0000313" key="3">
    <source>
        <dbReference type="Proteomes" id="UP001219525"/>
    </source>
</evidence>
<accession>A0AAD6VAC4</accession>
<sequence>MPWKAQHLTQSYNSYINLSEGTCKLHINTEYSGPRPPVDELAEEPTGADEESMDVDAEREAGIFVNHANEIEEMRKVLGDFDFTEDDGNHGIKVYCRAVLLAHAYYCNISV</sequence>
<dbReference type="AlphaFoldDB" id="A0AAD6VAC4"/>
<comment type="caution">
    <text evidence="2">The sequence shown here is derived from an EMBL/GenBank/DDBJ whole genome shotgun (WGS) entry which is preliminary data.</text>
</comment>
<evidence type="ECO:0000313" key="2">
    <source>
        <dbReference type="EMBL" id="KAJ7204084.1"/>
    </source>
</evidence>
<dbReference type="EMBL" id="JARJCW010000048">
    <property type="protein sequence ID" value="KAJ7204084.1"/>
    <property type="molecule type" value="Genomic_DNA"/>
</dbReference>
<organism evidence="2 3">
    <name type="scientific">Mycena pura</name>
    <dbReference type="NCBI Taxonomy" id="153505"/>
    <lineage>
        <taxon>Eukaryota</taxon>
        <taxon>Fungi</taxon>
        <taxon>Dikarya</taxon>
        <taxon>Basidiomycota</taxon>
        <taxon>Agaricomycotina</taxon>
        <taxon>Agaricomycetes</taxon>
        <taxon>Agaricomycetidae</taxon>
        <taxon>Agaricales</taxon>
        <taxon>Marasmiineae</taxon>
        <taxon>Mycenaceae</taxon>
        <taxon>Mycena</taxon>
    </lineage>
</organism>
<dbReference type="Proteomes" id="UP001219525">
    <property type="component" value="Unassembled WGS sequence"/>
</dbReference>
<reference evidence="2" key="1">
    <citation type="submission" date="2023-03" db="EMBL/GenBank/DDBJ databases">
        <title>Massive genome expansion in bonnet fungi (Mycena s.s.) driven by repeated elements and novel gene families across ecological guilds.</title>
        <authorList>
            <consortium name="Lawrence Berkeley National Laboratory"/>
            <person name="Harder C.B."/>
            <person name="Miyauchi S."/>
            <person name="Viragh M."/>
            <person name="Kuo A."/>
            <person name="Thoen E."/>
            <person name="Andreopoulos B."/>
            <person name="Lu D."/>
            <person name="Skrede I."/>
            <person name="Drula E."/>
            <person name="Henrissat B."/>
            <person name="Morin E."/>
            <person name="Kohler A."/>
            <person name="Barry K."/>
            <person name="LaButti K."/>
            <person name="Morin E."/>
            <person name="Salamov A."/>
            <person name="Lipzen A."/>
            <person name="Mereny Z."/>
            <person name="Hegedus B."/>
            <person name="Baldrian P."/>
            <person name="Stursova M."/>
            <person name="Weitz H."/>
            <person name="Taylor A."/>
            <person name="Grigoriev I.V."/>
            <person name="Nagy L.G."/>
            <person name="Martin F."/>
            <person name="Kauserud H."/>
        </authorList>
    </citation>
    <scope>NUCLEOTIDE SEQUENCE</scope>
    <source>
        <strain evidence="2">9144</strain>
    </source>
</reference>